<keyword evidence="3" id="KW-0804">Transcription</keyword>
<name>A0ABT3HGW0_9HYPH</name>
<protein>
    <submittedName>
        <fullName evidence="5">Lrp/AsnC family leucine-responsive transcriptional regulator</fullName>
    </submittedName>
</protein>
<gene>
    <name evidence="5" type="ORF">M2319_003915</name>
</gene>
<proteinExistence type="predicted"/>
<dbReference type="PROSITE" id="PS50956">
    <property type="entry name" value="HTH_ASNC_2"/>
    <property type="match status" value="1"/>
</dbReference>
<dbReference type="InterPro" id="IPR011991">
    <property type="entry name" value="ArsR-like_HTH"/>
</dbReference>
<keyword evidence="1" id="KW-0805">Transcription regulation</keyword>
<evidence type="ECO:0000259" key="4">
    <source>
        <dbReference type="PROSITE" id="PS50956"/>
    </source>
</evidence>
<dbReference type="InterPro" id="IPR019888">
    <property type="entry name" value="Tscrpt_reg_AsnC-like"/>
</dbReference>
<dbReference type="SUPFAM" id="SSF46785">
    <property type="entry name" value="Winged helix' DNA-binding domain"/>
    <property type="match status" value="1"/>
</dbReference>
<dbReference type="PANTHER" id="PTHR30154">
    <property type="entry name" value="LEUCINE-RESPONSIVE REGULATORY PROTEIN"/>
    <property type="match status" value="1"/>
</dbReference>
<evidence type="ECO:0000256" key="2">
    <source>
        <dbReference type="ARBA" id="ARBA00023125"/>
    </source>
</evidence>
<sequence>MTPLDRIDRQILDILQDDNRIPNIALAEKVGLSPAACSRRVARLREDGIIIRDVSIIDPTLIGPAVKVVVAATLAQRQARLMEAFKQKMLARPEVVQCYQVAGPIDFYVVAVLADVAAYSDFAVEVFASDDNIGSYESWFVLEHVKNETRCPFLCDGRER</sequence>
<dbReference type="Pfam" id="PF13412">
    <property type="entry name" value="HTH_24"/>
    <property type="match status" value="1"/>
</dbReference>
<dbReference type="Gene3D" id="3.30.70.920">
    <property type="match status" value="1"/>
</dbReference>
<dbReference type="InterPro" id="IPR036388">
    <property type="entry name" value="WH-like_DNA-bd_sf"/>
</dbReference>
<dbReference type="Proteomes" id="UP001209755">
    <property type="component" value="Unassembled WGS sequence"/>
</dbReference>
<dbReference type="SMART" id="SM00344">
    <property type="entry name" value="HTH_ASNC"/>
    <property type="match status" value="1"/>
</dbReference>
<dbReference type="InterPro" id="IPR019887">
    <property type="entry name" value="Tscrpt_reg_AsnC/Lrp_C"/>
</dbReference>
<accession>A0ABT3HGW0</accession>
<dbReference type="PRINTS" id="PR00033">
    <property type="entry name" value="HTHASNC"/>
</dbReference>
<dbReference type="InterPro" id="IPR011008">
    <property type="entry name" value="Dimeric_a/b-barrel"/>
</dbReference>
<dbReference type="SUPFAM" id="SSF54909">
    <property type="entry name" value="Dimeric alpha+beta barrel"/>
    <property type="match status" value="1"/>
</dbReference>
<dbReference type="InterPro" id="IPR019885">
    <property type="entry name" value="Tscrpt_reg_HTH_AsnC-type_CS"/>
</dbReference>
<keyword evidence="2" id="KW-0238">DNA-binding</keyword>
<evidence type="ECO:0000256" key="1">
    <source>
        <dbReference type="ARBA" id="ARBA00023015"/>
    </source>
</evidence>
<dbReference type="RefSeq" id="WP_264603136.1">
    <property type="nucleotide sequence ID" value="NZ_JAOQNS010000013.1"/>
</dbReference>
<dbReference type="EMBL" id="JAOQNS010000013">
    <property type="protein sequence ID" value="MCW2309559.1"/>
    <property type="molecule type" value="Genomic_DNA"/>
</dbReference>
<reference evidence="6" key="1">
    <citation type="submission" date="2023-07" db="EMBL/GenBank/DDBJ databases">
        <title>Genome sequencing of Purple Non-Sulfur Bacteria from various extreme environments.</title>
        <authorList>
            <person name="Mayer M."/>
        </authorList>
    </citation>
    <scope>NUCLEOTIDE SEQUENCE [LARGE SCALE GENOMIC DNA]</scope>
    <source>
        <strain evidence="6">DSM 17935</strain>
    </source>
</reference>
<evidence type="ECO:0000313" key="6">
    <source>
        <dbReference type="Proteomes" id="UP001209755"/>
    </source>
</evidence>
<evidence type="ECO:0000313" key="5">
    <source>
        <dbReference type="EMBL" id="MCW2309559.1"/>
    </source>
</evidence>
<dbReference type="PROSITE" id="PS00519">
    <property type="entry name" value="HTH_ASNC_1"/>
    <property type="match status" value="1"/>
</dbReference>
<dbReference type="InterPro" id="IPR000485">
    <property type="entry name" value="AsnC-type_HTH_dom"/>
</dbReference>
<dbReference type="Gene3D" id="1.10.10.10">
    <property type="entry name" value="Winged helix-like DNA-binding domain superfamily/Winged helix DNA-binding domain"/>
    <property type="match status" value="1"/>
</dbReference>
<organism evidence="5 6">
    <name type="scientific">Rhodobium gokarnense</name>
    <dbReference type="NCBI Taxonomy" id="364296"/>
    <lineage>
        <taxon>Bacteria</taxon>
        <taxon>Pseudomonadati</taxon>
        <taxon>Pseudomonadota</taxon>
        <taxon>Alphaproteobacteria</taxon>
        <taxon>Hyphomicrobiales</taxon>
        <taxon>Rhodobiaceae</taxon>
        <taxon>Rhodobium</taxon>
    </lineage>
</organism>
<dbReference type="InterPro" id="IPR036390">
    <property type="entry name" value="WH_DNA-bd_sf"/>
</dbReference>
<keyword evidence="6" id="KW-1185">Reference proteome</keyword>
<dbReference type="Pfam" id="PF01037">
    <property type="entry name" value="AsnC_trans_reg"/>
    <property type="match status" value="1"/>
</dbReference>
<dbReference type="CDD" id="cd00090">
    <property type="entry name" value="HTH_ARSR"/>
    <property type="match status" value="1"/>
</dbReference>
<evidence type="ECO:0000256" key="3">
    <source>
        <dbReference type="ARBA" id="ARBA00023163"/>
    </source>
</evidence>
<comment type="caution">
    <text evidence="5">The sequence shown here is derived from an EMBL/GenBank/DDBJ whole genome shotgun (WGS) entry which is preliminary data.</text>
</comment>
<feature type="domain" description="HTH asnC-type" evidence="4">
    <location>
        <begin position="4"/>
        <end position="65"/>
    </location>
</feature>
<dbReference type="PANTHER" id="PTHR30154:SF34">
    <property type="entry name" value="TRANSCRIPTIONAL REGULATOR AZLB"/>
    <property type="match status" value="1"/>
</dbReference>